<evidence type="ECO:0000313" key="1">
    <source>
        <dbReference type="EMBL" id="KAF5835152.1"/>
    </source>
</evidence>
<reference evidence="1" key="1">
    <citation type="submission" date="2017-08" db="EMBL/GenBank/DDBJ databases">
        <authorList>
            <person name="Polle J.E."/>
            <person name="Barry K."/>
            <person name="Cushman J."/>
            <person name="Schmutz J."/>
            <person name="Tran D."/>
            <person name="Hathwaick L.T."/>
            <person name="Yim W.C."/>
            <person name="Jenkins J."/>
            <person name="Mckie-Krisberg Z.M."/>
            <person name="Prochnik S."/>
            <person name="Lindquist E."/>
            <person name="Dockter R.B."/>
            <person name="Adam C."/>
            <person name="Molina H."/>
            <person name="Bunkerborg J."/>
            <person name="Jin E."/>
            <person name="Buchheim M."/>
            <person name="Magnuson J."/>
        </authorList>
    </citation>
    <scope>NUCLEOTIDE SEQUENCE</scope>
    <source>
        <strain evidence="1">CCAP 19/18</strain>
    </source>
</reference>
<keyword evidence="2" id="KW-1185">Reference proteome</keyword>
<protein>
    <submittedName>
        <fullName evidence="1">Uncharacterized protein</fullName>
    </submittedName>
</protein>
<feature type="non-terminal residue" evidence="1">
    <location>
        <position position="168"/>
    </location>
</feature>
<accession>A0ABQ7GKL8</accession>
<comment type="caution">
    <text evidence="1">The sequence shown here is derived from an EMBL/GenBank/DDBJ whole genome shotgun (WGS) entry which is preliminary data.</text>
</comment>
<name>A0ABQ7GKL8_DUNSA</name>
<proteinExistence type="predicted"/>
<dbReference type="Proteomes" id="UP000815325">
    <property type="component" value="Unassembled WGS sequence"/>
</dbReference>
<evidence type="ECO:0000313" key="2">
    <source>
        <dbReference type="Proteomes" id="UP000815325"/>
    </source>
</evidence>
<gene>
    <name evidence="1" type="ORF">DUNSADRAFT_7827</name>
</gene>
<organism evidence="1 2">
    <name type="scientific">Dunaliella salina</name>
    <name type="common">Green alga</name>
    <name type="synonym">Protococcus salinus</name>
    <dbReference type="NCBI Taxonomy" id="3046"/>
    <lineage>
        <taxon>Eukaryota</taxon>
        <taxon>Viridiplantae</taxon>
        <taxon>Chlorophyta</taxon>
        <taxon>core chlorophytes</taxon>
        <taxon>Chlorophyceae</taxon>
        <taxon>CS clade</taxon>
        <taxon>Chlamydomonadales</taxon>
        <taxon>Dunaliellaceae</taxon>
        <taxon>Dunaliella</taxon>
    </lineage>
</organism>
<dbReference type="EMBL" id="MU069720">
    <property type="protein sequence ID" value="KAF5835152.1"/>
    <property type="molecule type" value="Genomic_DNA"/>
</dbReference>
<sequence length="168" mass="18725">MPRFAMLQEGRGEEYAKVCHAARGRSMPRIAMLRDGGEEFVKVCHAARGRQGGTCQSLPCCEIEGKQFVEVYHAARGERRGICQGMPRCEMEGRNVSEFIKLRQGGREGHAKVCHAARKGRVGIHQRIAVLRGGRGEMWTESFPCCARRRRISSELGARNTCVCVCVC</sequence>